<evidence type="ECO:0000313" key="7">
    <source>
        <dbReference type="Proteomes" id="UP000183926"/>
    </source>
</evidence>
<proteinExistence type="predicted"/>
<evidence type="ECO:0000256" key="3">
    <source>
        <dbReference type="ARBA" id="ARBA00022989"/>
    </source>
</evidence>
<feature type="transmembrane region" description="Helical" evidence="5">
    <location>
        <begin position="28"/>
        <end position="49"/>
    </location>
</feature>
<reference evidence="6 7" key="1">
    <citation type="submission" date="2016-10" db="EMBL/GenBank/DDBJ databases">
        <authorList>
            <person name="de Groot N.N."/>
        </authorList>
    </citation>
    <scope>NUCLEOTIDE SEQUENCE [LARGE SCALE GENOMIC DNA]</scope>
    <source>
        <strain evidence="6 7">Nm24</strain>
    </source>
</reference>
<comment type="subcellular location">
    <subcellularLocation>
        <location evidence="1">Membrane</location>
        <topology evidence="1">Multi-pass membrane protein</topology>
    </subcellularLocation>
</comment>
<sequence length="390" mass="40630">MADIGVIEDQATKILSLVESWGDIPNTLIVWVTPVLVLGLTILIMWHGYKIVRGVGGQDHLIDVLFISIRAFLVFSLCLVAGTYASNVMGVATELREGLTGLFTGTDANIYAQLDEVMNKSSDAYKDILIWSYDHLKIGITGTDFTGLTSMIGGAFMVGFILVYAMVAAINMLIIDFSLAIIFAVGPLFIASLAFQGTAQFFNTWLGALLKYIFTAVVVTAIVGFGTTIVTGYANGLSSTPVEALDFVGATMSAVMASVILIFLTFKAAQIGADLSGGVALQLGTLAHAARWAINPAGAALSNTVKAAHDASKIASAGTGYIAGRASRTELGKAVGSSPAMKSAMAGINTMAQIGSGTRTALSHRSAISAARTGFQYGASVKEGTGTITK</sequence>
<dbReference type="GO" id="GO:0030255">
    <property type="term" value="P:protein secretion by the type IV secretion system"/>
    <property type="evidence" value="ECO:0007669"/>
    <property type="project" value="InterPro"/>
</dbReference>
<feature type="transmembrane region" description="Helical" evidence="5">
    <location>
        <begin position="245"/>
        <end position="266"/>
    </location>
</feature>
<feature type="transmembrane region" description="Helical" evidence="5">
    <location>
        <begin position="209"/>
        <end position="233"/>
    </location>
</feature>
<accession>A0A1I7FBR0</accession>
<evidence type="ECO:0000256" key="1">
    <source>
        <dbReference type="ARBA" id="ARBA00004141"/>
    </source>
</evidence>
<keyword evidence="3 5" id="KW-1133">Transmembrane helix</keyword>
<dbReference type="EMBL" id="FPBL01000001">
    <property type="protein sequence ID" value="SFU33555.1"/>
    <property type="molecule type" value="Genomic_DNA"/>
</dbReference>
<feature type="transmembrane region" description="Helical" evidence="5">
    <location>
        <begin position="61"/>
        <end position="85"/>
    </location>
</feature>
<organism evidence="6 7">
    <name type="scientific">Nitrosomonas eutropha</name>
    <dbReference type="NCBI Taxonomy" id="916"/>
    <lineage>
        <taxon>Bacteria</taxon>
        <taxon>Pseudomonadati</taxon>
        <taxon>Pseudomonadota</taxon>
        <taxon>Betaproteobacteria</taxon>
        <taxon>Nitrosomonadales</taxon>
        <taxon>Nitrosomonadaceae</taxon>
        <taxon>Nitrosomonas</taxon>
    </lineage>
</organism>
<dbReference type="RefSeq" id="WP_074926571.1">
    <property type="nucleotide sequence ID" value="NZ_FPBL01000001.1"/>
</dbReference>
<feature type="transmembrane region" description="Helical" evidence="5">
    <location>
        <begin position="177"/>
        <end position="197"/>
    </location>
</feature>
<gene>
    <name evidence="6" type="ORF">SAMN05216339_101397</name>
</gene>
<keyword evidence="4 5" id="KW-0472">Membrane</keyword>
<dbReference type="InterPro" id="IPR007688">
    <property type="entry name" value="Conjugal_tfr_TrbL/VirB6"/>
</dbReference>
<protein>
    <submittedName>
        <fullName evidence="6">Type IV secretion system protein VirB6</fullName>
    </submittedName>
</protein>
<dbReference type="Proteomes" id="UP000183926">
    <property type="component" value="Unassembled WGS sequence"/>
</dbReference>
<evidence type="ECO:0000313" key="6">
    <source>
        <dbReference type="EMBL" id="SFU33555.1"/>
    </source>
</evidence>
<evidence type="ECO:0000256" key="2">
    <source>
        <dbReference type="ARBA" id="ARBA00022692"/>
    </source>
</evidence>
<keyword evidence="2 5" id="KW-0812">Transmembrane</keyword>
<dbReference type="AlphaFoldDB" id="A0A1I7FBR0"/>
<evidence type="ECO:0000256" key="5">
    <source>
        <dbReference type="SAM" id="Phobius"/>
    </source>
</evidence>
<name>A0A1I7FBR0_9PROT</name>
<dbReference type="Pfam" id="PF04610">
    <property type="entry name" value="TrbL"/>
    <property type="match status" value="1"/>
</dbReference>
<feature type="transmembrane region" description="Helical" evidence="5">
    <location>
        <begin position="151"/>
        <end position="170"/>
    </location>
</feature>
<dbReference type="GO" id="GO:0016020">
    <property type="term" value="C:membrane"/>
    <property type="evidence" value="ECO:0007669"/>
    <property type="project" value="UniProtKB-SubCell"/>
</dbReference>
<evidence type="ECO:0000256" key="4">
    <source>
        <dbReference type="ARBA" id="ARBA00023136"/>
    </source>
</evidence>
<dbReference type="OrthoDB" id="8752823at2"/>